<reference evidence="2 3" key="1">
    <citation type="submission" date="2012-08" db="EMBL/GenBank/DDBJ databases">
        <title>Oryza genome evolution.</title>
        <authorList>
            <person name="Wing R.A."/>
        </authorList>
    </citation>
    <scope>NUCLEOTIDE SEQUENCE</scope>
</reference>
<evidence type="ECO:0000256" key="1">
    <source>
        <dbReference type="SAM" id="MobiDB-lite"/>
    </source>
</evidence>
<proteinExistence type="predicted"/>
<feature type="region of interest" description="Disordered" evidence="1">
    <location>
        <begin position="97"/>
        <end position="125"/>
    </location>
</feature>
<organism evidence="2 3">
    <name type="scientific">Leersia perrieri</name>
    <dbReference type="NCBI Taxonomy" id="77586"/>
    <lineage>
        <taxon>Eukaryota</taxon>
        <taxon>Viridiplantae</taxon>
        <taxon>Streptophyta</taxon>
        <taxon>Embryophyta</taxon>
        <taxon>Tracheophyta</taxon>
        <taxon>Spermatophyta</taxon>
        <taxon>Magnoliopsida</taxon>
        <taxon>Liliopsida</taxon>
        <taxon>Poales</taxon>
        <taxon>Poaceae</taxon>
        <taxon>BOP clade</taxon>
        <taxon>Oryzoideae</taxon>
        <taxon>Oryzeae</taxon>
        <taxon>Oryzinae</taxon>
        <taxon>Leersia</taxon>
    </lineage>
</organism>
<sequence length="159" mass="16463">MLLPIPSHRTLHPQPPTMPPPPFHSTTLLSCPLHSFPLPGSVHRICRRRFSRALDGQIGPPSPPAMPTSASAIATGSGGIGGCLGAASAARTVATSACGTRRRPGAGKRGARAHNGDEYTAHGDDDDDLDHVQLAAASLLLPPRLFKPMDTPVVAASGF</sequence>
<reference evidence="2" key="3">
    <citation type="submission" date="2015-04" db="UniProtKB">
        <authorList>
            <consortium name="EnsemblPlants"/>
        </authorList>
    </citation>
    <scope>IDENTIFICATION</scope>
</reference>
<dbReference type="AlphaFoldDB" id="A0A0D9WDX0"/>
<accession>A0A0D9WDX0</accession>
<dbReference type="Gramene" id="LPERR05G06020.1">
    <property type="protein sequence ID" value="LPERR05G06020.1"/>
    <property type="gene ID" value="LPERR05G06020"/>
</dbReference>
<protein>
    <submittedName>
        <fullName evidence="2">Uncharacterized protein</fullName>
    </submittedName>
</protein>
<dbReference type="Proteomes" id="UP000032180">
    <property type="component" value="Chromosome 5"/>
</dbReference>
<feature type="compositionally biased region" description="Basic residues" evidence="1">
    <location>
        <begin position="100"/>
        <end position="112"/>
    </location>
</feature>
<feature type="region of interest" description="Disordered" evidence="1">
    <location>
        <begin position="1"/>
        <end position="20"/>
    </location>
</feature>
<evidence type="ECO:0000313" key="3">
    <source>
        <dbReference type="Proteomes" id="UP000032180"/>
    </source>
</evidence>
<feature type="compositionally biased region" description="Basic and acidic residues" evidence="1">
    <location>
        <begin position="114"/>
        <end position="123"/>
    </location>
</feature>
<evidence type="ECO:0000313" key="2">
    <source>
        <dbReference type="EnsemblPlants" id="LPERR05G06020.1"/>
    </source>
</evidence>
<keyword evidence="3" id="KW-1185">Reference proteome</keyword>
<reference evidence="3" key="2">
    <citation type="submission" date="2013-12" db="EMBL/GenBank/DDBJ databases">
        <authorList>
            <person name="Yu Y."/>
            <person name="Lee S."/>
            <person name="de Baynast K."/>
            <person name="Wissotski M."/>
            <person name="Liu L."/>
            <person name="Talag J."/>
            <person name="Goicoechea J."/>
            <person name="Angelova A."/>
            <person name="Jetty R."/>
            <person name="Kudrna D."/>
            <person name="Golser W."/>
            <person name="Rivera L."/>
            <person name="Zhang J."/>
            <person name="Wing R."/>
        </authorList>
    </citation>
    <scope>NUCLEOTIDE SEQUENCE</scope>
</reference>
<dbReference type="EnsemblPlants" id="LPERR05G06020.1">
    <property type="protein sequence ID" value="LPERR05G06020.1"/>
    <property type="gene ID" value="LPERR05G06020"/>
</dbReference>
<name>A0A0D9WDX0_9ORYZ</name>